<sequence>MTNRLRAIGIGGTLIAALCCFTPILPIVLSAIGLSGVIGVVYTDAVLLPVLFIFIALTGYAHWRSKTRTSS</sequence>
<reference evidence="2" key="1">
    <citation type="submission" date="2020-12" db="EMBL/GenBank/DDBJ databases">
        <title>Bacterial taxonomy.</title>
        <authorList>
            <person name="Pan X."/>
        </authorList>
    </citation>
    <scope>NUCLEOTIDE SEQUENCE</scope>
    <source>
        <strain evidence="2">KCTC 52957</strain>
    </source>
</reference>
<gene>
    <name evidence="2" type="primary">merF</name>
    <name evidence="2" type="ORF">ILP92_07475</name>
</gene>
<dbReference type="Pfam" id="PF11431">
    <property type="entry name" value="Transport_MerF"/>
    <property type="match status" value="1"/>
</dbReference>
<feature type="transmembrane region" description="Helical" evidence="1">
    <location>
        <begin position="7"/>
        <end position="34"/>
    </location>
</feature>
<name>A0A934IGU2_9RHOB</name>
<comment type="caution">
    <text evidence="2">The sequence shown here is derived from an EMBL/GenBank/DDBJ whole genome shotgun (WGS) entry which is preliminary data.</text>
</comment>
<proteinExistence type="predicted"/>
<dbReference type="Gene3D" id="1.10.287.910">
    <property type="entry name" value="bacterial mercury transporter, merf"/>
    <property type="match status" value="1"/>
</dbReference>
<evidence type="ECO:0000313" key="3">
    <source>
        <dbReference type="Proteomes" id="UP000642488"/>
    </source>
</evidence>
<organism evidence="2 3">
    <name type="scientific">Palleronia pontilimi</name>
    <dbReference type="NCBI Taxonomy" id="1964209"/>
    <lineage>
        <taxon>Bacteria</taxon>
        <taxon>Pseudomonadati</taxon>
        <taxon>Pseudomonadota</taxon>
        <taxon>Alphaproteobacteria</taxon>
        <taxon>Rhodobacterales</taxon>
        <taxon>Roseobacteraceae</taxon>
        <taxon>Palleronia</taxon>
    </lineage>
</organism>
<dbReference type="GO" id="GO:0016020">
    <property type="term" value="C:membrane"/>
    <property type="evidence" value="ECO:0007669"/>
    <property type="project" value="InterPro"/>
</dbReference>
<dbReference type="Proteomes" id="UP000642488">
    <property type="component" value="Unassembled WGS sequence"/>
</dbReference>
<keyword evidence="1" id="KW-0472">Membrane</keyword>
<dbReference type="AlphaFoldDB" id="A0A934IGU2"/>
<dbReference type="NCBIfam" id="NF033565">
    <property type="entry name" value="trans_MerF"/>
    <property type="match status" value="1"/>
</dbReference>
<feature type="transmembrane region" description="Helical" evidence="1">
    <location>
        <begin position="40"/>
        <end position="63"/>
    </location>
</feature>
<evidence type="ECO:0000313" key="2">
    <source>
        <dbReference type="EMBL" id="MBJ3762581.1"/>
    </source>
</evidence>
<evidence type="ECO:0000256" key="1">
    <source>
        <dbReference type="SAM" id="Phobius"/>
    </source>
</evidence>
<keyword evidence="1" id="KW-0812">Transmembrane</keyword>
<dbReference type="InterPro" id="IPR021091">
    <property type="entry name" value="Mercury_ion_transport_MerF"/>
</dbReference>
<dbReference type="EMBL" id="JAEKPD010000007">
    <property type="protein sequence ID" value="MBJ3762581.1"/>
    <property type="molecule type" value="Genomic_DNA"/>
</dbReference>
<keyword evidence="1" id="KW-1133">Transmembrane helix</keyword>
<dbReference type="RefSeq" id="WP_198915761.1">
    <property type="nucleotide sequence ID" value="NZ_JAEKPD010000007.1"/>
</dbReference>
<protein>
    <submittedName>
        <fullName evidence="2">Mercury resistance system transport protein MerF</fullName>
    </submittedName>
</protein>
<keyword evidence="3" id="KW-1185">Reference proteome</keyword>
<accession>A0A934IGU2</accession>